<evidence type="ECO:0000313" key="4">
    <source>
        <dbReference type="Proteomes" id="UP000002051"/>
    </source>
</evidence>
<accession>G7KBN1</accession>
<dbReference type="Gramene" id="rna31638">
    <property type="protein sequence ID" value="RHN56266.1"/>
    <property type="gene ID" value="gene31638"/>
</dbReference>
<organism evidence="1 4">
    <name type="scientific">Medicago truncatula</name>
    <name type="common">Barrel medic</name>
    <name type="synonym">Medicago tribuloides</name>
    <dbReference type="NCBI Taxonomy" id="3880"/>
    <lineage>
        <taxon>Eukaryota</taxon>
        <taxon>Viridiplantae</taxon>
        <taxon>Streptophyta</taxon>
        <taxon>Embryophyta</taxon>
        <taxon>Tracheophyta</taxon>
        <taxon>Spermatophyta</taxon>
        <taxon>Magnoliopsida</taxon>
        <taxon>eudicotyledons</taxon>
        <taxon>Gunneridae</taxon>
        <taxon>Pentapetalae</taxon>
        <taxon>rosids</taxon>
        <taxon>fabids</taxon>
        <taxon>Fabales</taxon>
        <taxon>Fabaceae</taxon>
        <taxon>Papilionoideae</taxon>
        <taxon>50 kb inversion clade</taxon>
        <taxon>NPAAA clade</taxon>
        <taxon>Hologalegina</taxon>
        <taxon>IRL clade</taxon>
        <taxon>Trifolieae</taxon>
        <taxon>Medicago</taxon>
    </lineage>
</organism>
<reference evidence="1 4" key="1">
    <citation type="journal article" date="2011" name="Nature">
        <title>The Medicago genome provides insight into the evolution of rhizobial symbioses.</title>
        <authorList>
            <person name="Young N.D."/>
            <person name="Debelle F."/>
            <person name="Oldroyd G.E."/>
            <person name="Geurts R."/>
            <person name="Cannon S.B."/>
            <person name="Udvardi M.K."/>
            <person name="Benedito V.A."/>
            <person name="Mayer K.F."/>
            <person name="Gouzy J."/>
            <person name="Schoof H."/>
            <person name="Van de Peer Y."/>
            <person name="Proost S."/>
            <person name="Cook D.R."/>
            <person name="Meyers B.C."/>
            <person name="Spannagl M."/>
            <person name="Cheung F."/>
            <person name="De Mita S."/>
            <person name="Krishnakumar V."/>
            <person name="Gundlach H."/>
            <person name="Zhou S."/>
            <person name="Mudge J."/>
            <person name="Bharti A.K."/>
            <person name="Murray J.D."/>
            <person name="Naoumkina M.A."/>
            <person name="Rosen B."/>
            <person name="Silverstein K.A."/>
            <person name="Tang H."/>
            <person name="Rombauts S."/>
            <person name="Zhao P.X."/>
            <person name="Zhou P."/>
            <person name="Barbe V."/>
            <person name="Bardou P."/>
            <person name="Bechner M."/>
            <person name="Bellec A."/>
            <person name="Berger A."/>
            <person name="Berges H."/>
            <person name="Bidwell S."/>
            <person name="Bisseling T."/>
            <person name="Choisne N."/>
            <person name="Couloux A."/>
            <person name="Denny R."/>
            <person name="Deshpande S."/>
            <person name="Dai X."/>
            <person name="Doyle J.J."/>
            <person name="Dudez A.M."/>
            <person name="Farmer A.D."/>
            <person name="Fouteau S."/>
            <person name="Franken C."/>
            <person name="Gibelin C."/>
            <person name="Gish J."/>
            <person name="Goldstein S."/>
            <person name="Gonzalez A.J."/>
            <person name="Green P.J."/>
            <person name="Hallab A."/>
            <person name="Hartog M."/>
            <person name="Hua A."/>
            <person name="Humphray S.J."/>
            <person name="Jeong D.H."/>
            <person name="Jing Y."/>
            <person name="Jocker A."/>
            <person name="Kenton S.M."/>
            <person name="Kim D.J."/>
            <person name="Klee K."/>
            <person name="Lai H."/>
            <person name="Lang C."/>
            <person name="Lin S."/>
            <person name="Macmil S.L."/>
            <person name="Magdelenat G."/>
            <person name="Matthews L."/>
            <person name="McCorrison J."/>
            <person name="Monaghan E.L."/>
            <person name="Mun J.H."/>
            <person name="Najar F.Z."/>
            <person name="Nicholson C."/>
            <person name="Noirot C."/>
            <person name="O'Bleness M."/>
            <person name="Paule C.R."/>
            <person name="Poulain J."/>
            <person name="Prion F."/>
            <person name="Qin B."/>
            <person name="Qu C."/>
            <person name="Retzel E.F."/>
            <person name="Riddle C."/>
            <person name="Sallet E."/>
            <person name="Samain S."/>
            <person name="Samson N."/>
            <person name="Sanders I."/>
            <person name="Saurat O."/>
            <person name="Scarpelli C."/>
            <person name="Schiex T."/>
            <person name="Segurens B."/>
            <person name="Severin A.J."/>
            <person name="Sherrier D.J."/>
            <person name="Shi R."/>
            <person name="Sims S."/>
            <person name="Singer S.R."/>
            <person name="Sinharoy S."/>
            <person name="Sterck L."/>
            <person name="Viollet A."/>
            <person name="Wang B.B."/>
            <person name="Wang K."/>
            <person name="Wang M."/>
            <person name="Wang X."/>
            <person name="Warfsmann J."/>
            <person name="Weissenbach J."/>
            <person name="White D.D."/>
            <person name="White J.D."/>
            <person name="Wiley G.B."/>
            <person name="Wincker P."/>
            <person name="Xing Y."/>
            <person name="Yang L."/>
            <person name="Yao Z."/>
            <person name="Ying F."/>
            <person name="Zhai J."/>
            <person name="Zhou L."/>
            <person name="Zuber A."/>
            <person name="Denarie J."/>
            <person name="Dixon R.A."/>
            <person name="May G.D."/>
            <person name="Schwartz D.C."/>
            <person name="Rogers J."/>
            <person name="Quetier F."/>
            <person name="Town C.D."/>
            <person name="Roe B.A."/>
        </authorList>
    </citation>
    <scope>NUCLEOTIDE SEQUENCE [LARGE SCALE GENOMIC DNA]</scope>
    <source>
        <strain evidence="1">A17</strain>
        <strain evidence="3 4">cv. Jemalong A17</strain>
    </source>
</reference>
<dbReference type="Proteomes" id="UP000265566">
    <property type="component" value="Chromosome 5"/>
</dbReference>
<name>G7KBN1_MEDTR</name>
<evidence type="ECO:0000313" key="3">
    <source>
        <dbReference type="EnsemblPlants" id="AES98266"/>
    </source>
</evidence>
<dbReference type="EnsemblPlants" id="AES98266">
    <property type="protein sequence ID" value="AES98266"/>
    <property type="gene ID" value="MTR_5g066420"/>
</dbReference>
<proteinExistence type="predicted"/>
<reference evidence="3" key="3">
    <citation type="submission" date="2015-04" db="UniProtKB">
        <authorList>
            <consortium name="EnsemblPlants"/>
        </authorList>
    </citation>
    <scope>IDENTIFICATION</scope>
    <source>
        <strain evidence="3">cv. Jemalong A17</strain>
    </source>
</reference>
<reference evidence="1 4" key="2">
    <citation type="journal article" date="2014" name="BMC Genomics">
        <title>An improved genome release (version Mt4.0) for the model legume Medicago truncatula.</title>
        <authorList>
            <person name="Tang H."/>
            <person name="Krishnakumar V."/>
            <person name="Bidwell S."/>
            <person name="Rosen B."/>
            <person name="Chan A."/>
            <person name="Zhou S."/>
            <person name="Gentzbittel L."/>
            <person name="Childs K.L."/>
            <person name="Yandell M."/>
            <person name="Gundlach H."/>
            <person name="Mayer K.F."/>
            <person name="Schwartz D.C."/>
            <person name="Town C.D."/>
        </authorList>
    </citation>
    <scope>GENOME REANNOTATION</scope>
    <source>
        <strain evidence="3 4">cv. Jemalong A17</strain>
    </source>
</reference>
<keyword evidence="4" id="KW-1185">Reference proteome</keyword>
<dbReference type="PaxDb" id="3880-AES98266"/>
<sequence length="149" mass="16471">MDGLSHWLCIPETHESVKYGACLLSFDWSKEVFIITPTPSNAVDYFPNFSDLSSHLVLLNGSIALAVVYRATTTIHISILGELSVKESWTKIFVVGPLPCLEHPIGAGKKGDMLFKKKDGGLVWFDLNTQMMEDLGVTSSGFRCQIVIH</sequence>
<gene>
    <name evidence="1" type="ordered locus">MTR_5g066420</name>
    <name evidence="2" type="ORF">MtrunA17_Chr5g0427601</name>
</gene>
<evidence type="ECO:0000313" key="2">
    <source>
        <dbReference type="EMBL" id="RHN56266.1"/>
    </source>
</evidence>
<dbReference type="EMBL" id="PSQE01000005">
    <property type="protein sequence ID" value="RHN56266.1"/>
    <property type="molecule type" value="Genomic_DNA"/>
</dbReference>
<dbReference type="EMBL" id="CM001221">
    <property type="protein sequence ID" value="AES98266.1"/>
    <property type="molecule type" value="Genomic_DNA"/>
</dbReference>
<dbReference type="OMA" id="CIPETHE"/>
<dbReference type="AlphaFoldDB" id="G7KBN1"/>
<protein>
    <submittedName>
        <fullName evidence="1">F-box associated protein</fullName>
    </submittedName>
    <submittedName>
        <fullName evidence="2">Putative F-box associated domain, type 1</fullName>
    </submittedName>
</protein>
<dbReference type="HOGENOM" id="CLU_145046_0_0_1"/>
<dbReference type="Proteomes" id="UP000002051">
    <property type="component" value="Chromosome 5"/>
</dbReference>
<reference evidence="2" key="4">
    <citation type="journal article" date="2018" name="Nat. Plants">
        <title>Whole-genome landscape of Medicago truncatula symbiotic genes.</title>
        <authorList>
            <person name="Pecrix Y."/>
            <person name="Gamas P."/>
            <person name="Carrere S."/>
        </authorList>
    </citation>
    <scope>NUCLEOTIDE SEQUENCE</scope>
    <source>
        <tissue evidence="2">Leaves</tissue>
    </source>
</reference>
<evidence type="ECO:0000313" key="1">
    <source>
        <dbReference type="EMBL" id="AES98266.1"/>
    </source>
</evidence>